<keyword evidence="1" id="KW-0812">Transmembrane</keyword>
<keyword evidence="1" id="KW-1133">Transmembrane helix</keyword>
<feature type="transmembrane region" description="Helical" evidence="1">
    <location>
        <begin position="16"/>
        <end position="34"/>
    </location>
</feature>
<evidence type="ECO:0000256" key="1">
    <source>
        <dbReference type="SAM" id="Phobius"/>
    </source>
</evidence>
<accession>A0ABS4UMD3</accession>
<dbReference type="Proteomes" id="UP000755585">
    <property type="component" value="Unassembled WGS sequence"/>
</dbReference>
<sequence>MRTELLDFSGLGNIDLGTVIALVSPTGTSIVWLLDRYVWRRKRLVYRVQVDARIGVHPWHRRRSP</sequence>
<protein>
    <submittedName>
        <fullName evidence="2">Uncharacterized protein</fullName>
    </submittedName>
</protein>
<organism evidence="2 3">
    <name type="scientific">Kribbella aluminosa</name>
    <dbReference type="NCBI Taxonomy" id="416017"/>
    <lineage>
        <taxon>Bacteria</taxon>
        <taxon>Bacillati</taxon>
        <taxon>Actinomycetota</taxon>
        <taxon>Actinomycetes</taxon>
        <taxon>Propionibacteriales</taxon>
        <taxon>Kribbellaceae</taxon>
        <taxon>Kribbella</taxon>
    </lineage>
</organism>
<evidence type="ECO:0000313" key="3">
    <source>
        <dbReference type="Proteomes" id="UP000755585"/>
    </source>
</evidence>
<comment type="caution">
    <text evidence="2">The sequence shown here is derived from an EMBL/GenBank/DDBJ whole genome shotgun (WGS) entry which is preliminary data.</text>
</comment>
<dbReference type="EMBL" id="JAGINT010000001">
    <property type="protein sequence ID" value="MBP2352812.1"/>
    <property type="molecule type" value="Genomic_DNA"/>
</dbReference>
<name>A0ABS4UMD3_9ACTN</name>
<proteinExistence type="predicted"/>
<gene>
    <name evidence="2" type="ORF">JOF29_003895</name>
</gene>
<reference evidence="2 3" key="1">
    <citation type="submission" date="2021-03" db="EMBL/GenBank/DDBJ databases">
        <title>Sequencing the genomes of 1000 actinobacteria strains.</title>
        <authorList>
            <person name="Klenk H.-P."/>
        </authorList>
    </citation>
    <scope>NUCLEOTIDE SEQUENCE [LARGE SCALE GENOMIC DNA]</scope>
    <source>
        <strain evidence="2 3">DSM 18824</strain>
    </source>
</reference>
<evidence type="ECO:0000313" key="2">
    <source>
        <dbReference type="EMBL" id="MBP2352812.1"/>
    </source>
</evidence>
<keyword evidence="3" id="KW-1185">Reference proteome</keyword>
<keyword evidence="1" id="KW-0472">Membrane</keyword>